<name>A0ABY2W2C3_9GAMM</name>
<gene>
    <name evidence="1" type="ORF">CWC20_01515</name>
</gene>
<comment type="caution">
    <text evidence="1">The sequence shown here is derived from an EMBL/GenBank/DDBJ whole genome shotgun (WGS) entry which is preliminary data.</text>
</comment>
<organism evidence="1 2">
    <name type="scientific">Pseudoalteromonas aurantia</name>
    <dbReference type="NCBI Taxonomy" id="43654"/>
    <lineage>
        <taxon>Bacteria</taxon>
        <taxon>Pseudomonadati</taxon>
        <taxon>Pseudomonadota</taxon>
        <taxon>Gammaproteobacteria</taxon>
        <taxon>Alteromonadales</taxon>
        <taxon>Pseudoalteromonadaceae</taxon>
        <taxon>Pseudoalteromonas</taxon>
    </lineage>
</organism>
<reference evidence="2" key="2">
    <citation type="submission" date="2019-06" db="EMBL/GenBank/DDBJ databases">
        <title>Co-occurence of chitin degradation, pigmentation and bioactivity in marine Pseudoalteromonas.</title>
        <authorList>
            <person name="Sonnenschein E.C."/>
            <person name="Bech P.K."/>
        </authorList>
    </citation>
    <scope>NUCLEOTIDE SEQUENCE [LARGE SCALE GENOMIC DNA]</scope>
    <source>
        <strain evidence="2">S3895</strain>
    </source>
</reference>
<reference evidence="1 2" key="1">
    <citation type="submission" date="2018-01" db="EMBL/GenBank/DDBJ databases">
        <authorList>
            <person name="Paulsen S."/>
            <person name="Gram L.K."/>
        </authorList>
    </citation>
    <scope>NUCLEOTIDE SEQUENCE [LARGE SCALE GENOMIC DNA]</scope>
    <source>
        <strain evidence="1 2">S3895</strain>
    </source>
</reference>
<keyword evidence="2" id="KW-1185">Reference proteome</keyword>
<protein>
    <submittedName>
        <fullName evidence="1">Uncharacterized protein</fullName>
    </submittedName>
</protein>
<dbReference type="Proteomes" id="UP000307164">
    <property type="component" value="Unassembled WGS sequence"/>
</dbReference>
<accession>A0ABY2W2C3</accession>
<proteinExistence type="predicted"/>
<dbReference type="EMBL" id="PNBW01000012">
    <property type="protein sequence ID" value="TMO78517.1"/>
    <property type="molecule type" value="Genomic_DNA"/>
</dbReference>
<sequence length="204" mass="22686">MIISFDLWSMDSKTYSNFDESKTVSGYELDFKIKLESGEVLTPKLRTFINKPATLTYVSKFVNENDVQVRVNVNNSNYLKDFVVIDIKLLEKLNEKWTILSEAQLNSKLNDATEMSITPRSGSDDGISIEVFPSSYKLSNSELERIMDNSCESNNGFIMAQGSCCRAKCEDGSSRTLRCCGATGATCHDCGTSCSVEGGRSWIN</sequence>
<evidence type="ECO:0000313" key="2">
    <source>
        <dbReference type="Proteomes" id="UP000307164"/>
    </source>
</evidence>
<evidence type="ECO:0000313" key="1">
    <source>
        <dbReference type="EMBL" id="TMO78517.1"/>
    </source>
</evidence>